<keyword evidence="3" id="KW-1185">Reference proteome</keyword>
<keyword evidence="1" id="KW-1133">Transmembrane helix</keyword>
<feature type="transmembrane region" description="Helical" evidence="1">
    <location>
        <begin position="21"/>
        <end position="40"/>
    </location>
</feature>
<organism evidence="2 3">
    <name type="scientific">Rubritalea profundi</name>
    <dbReference type="NCBI Taxonomy" id="1658618"/>
    <lineage>
        <taxon>Bacteria</taxon>
        <taxon>Pseudomonadati</taxon>
        <taxon>Verrucomicrobiota</taxon>
        <taxon>Verrucomicrobiia</taxon>
        <taxon>Verrucomicrobiales</taxon>
        <taxon>Rubritaleaceae</taxon>
        <taxon>Rubritalea</taxon>
    </lineage>
</organism>
<dbReference type="Proteomes" id="UP000239907">
    <property type="component" value="Unassembled WGS sequence"/>
</dbReference>
<evidence type="ECO:0000313" key="2">
    <source>
        <dbReference type="EMBL" id="PQJ29695.1"/>
    </source>
</evidence>
<evidence type="ECO:0000313" key="3">
    <source>
        <dbReference type="Proteomes" id="UP000239907"/>
    </source>
</evidence>
<accession>A0A2S7U3U7</accession>
<name>A0A2S7U3U7_9BACT</name>
<keyword evidence="1" id="KW-0472">Membrane</keyword>
<dbReference type="AlphaFoldDB" id="A0A2S7U3U7"/>
<dbReference type="RefSeq" id="WP_105044202.1">
    <property type="nucleotide sequence ID" value="NZ_MQWA01000001.1"/>
</dbReference>
<comment type="caution">
    <text evidence="2">The sequence shown here is derived from an EMBL/GenBank/DDBJ whole genome shotgun (WGS) entry which is preliminary data.</text>
</comment>
<evidence type="ECO:0000256" key="1">
    <source>
        <dbReference type="SAM" id="Phobius"/>
    </source>
</evidence>
<protein>
    <submittedName>
        <fullName evidence="2">Uncharacterized protein</fullName>
    </submittedName>
</protein>
<reference evidence="2 3" key="1">
    <citation type="submission" date="2016-12" db="EMBL/GenBank/DDBJ databases">
        <title>Study of bacterial adaptation to deep sea.</title>
        <authorList>
            <person name="Song J."/>
            <person name="Yoshizawa S."/>
            <person name="Kogure K."/>
        </authorList>
    </citation>
    <scope>NUCLEOTIDE SEQUENCE [LARGE SCALE GENOMIC DNA]</scope>
    <source>
        <strain evidence="2 3">SAORIC-165</strain>
    </source>
</reference>
<feature type="transmembrane region" description="Helical" evidence="1">
    <location>
        <begin position="74"/>
        <end position="95"/>
    </location>
</feature>
<keyword evidence="1" id="KW-0812">Transmembrane</keyword>
<proteinExistence type="predicted"/>
<dbReference type="EMBL" id="MQWA01000001">
    <property type="protein sequence ID" value="PQJ29695.1"/>
    <property type="molecule type" value="Genomic_DNA"/>
</dbReference>
<gene>
    <name evidence="2" type="ORF">BSZ32_15145</name>
</gene>
<sequence length="100" mass="11438">MELSEQSQGSTNQASPVWGRMCRYSIYFTVIGATLSIVRYRTSMNMTKLNADKAQYSDQIEGLTGYLDTYLNTFYYLCGFTLLGLTSFIISLIMLRREKS</sequence>